<protein>
    <submittedName>
        <fullName evidence="1">Uncharacterized protein</fullName>
    </submittedName>
</protein>
<keyword evidence="2" id="KW-1185">Reference proteome</keyword>
<gene>
    <name evidence="1" type="ORF">BF_0501</name>
</gene>
<evidence type="ECO:0000313" key="2">
    <source>
        <dbReference type="Proteomes" id="UP000221837"/>
    </source>
</evidence>
<reference evidence="1" key="1">
    <citation type="submission" date="2017-02" db="EMBL/GenBank/DDBJ databases">
        <title>Genome sequence of Serratia marcescens phage BF.</title>
        <authorList>
            <person name="Casey E."/>
            <person name="Fitzgerald B."/>
            <person name="Mahony J."/>
            <person name="Lugli G."/>
            <person name="Ventura M."/>
            <person name="van Sinderen D."/>
        </authorList>
    </citation>
    <scope>NUCLEOTIDE SEQUENCE [LARGE SCALE GENOMIC DNA]</scope>
</reference>
<dbReference type="Proteomes" id="UP000221837">
    <property type="component" value="Genome"/>
</dbReference>
<sequence length="90" mass="10386">MVYIFSINLTPDDDYYDFLVSIVQEDYFKEHGCLNDNHLEDELFDSIPDFYEIMESVFETELSLSSARSALISAGLIESTELHSFIESCK</sequence>
<evidence type="ECO:0000313" key="1">
    <source>
        <dbReference type="EMBL" id="AQW89026.1"/>
    </source>
</evidence>
<name>A0A1S6UBB9_9CAUD</name>
<organism evidence="1 2">
    <name type="scientific">Serratia phage BF</name>
    <dbReference type="NCBI Taxonomy" id="1962671"/>
    <lineage>
        <taxon>Viruses</taxon>
        <taxon>Duplodnaviria</taxon>
        <taxon>Heunggongvirae</taxon>
        <taxon>Uroviricota</taxon>
        <taxon>Caudoviricetes</taxon>
        <taxon>Eneladusvirus</taxon>
        <taxon>Eneladusvirus BF</taxon>
    </lineage>
</organism>
<proteinExistence type="predicted"/>
<accession>A0A1S6UBB9</accession>
<dbReference type="EMBL" id="KY630187">
    <property type="protein sequence ID" value="AQW89026.1"/>
    <property type="molecule type" value="Genomic_DNA"/>
</dbReference>